<name>A0A6N6RGF9_9FLAO</name>
<accession>A0A6N6RGF9</accession>
<proteinExistence type="predicted"/>
<dbReference type="InterPro" id="IPR045743">
    <property type="entry name" value="DUF6089"/>
</dbReference>
<comment type="caution">
    <text evidence="3">The sequence shown here is derived from an EMBL/GenBank/DDBJ whole genome shotgun (WGS) entry which is preliminary data.</text>
</comment>
<sequence length="219" mass="24482">MRKIFILSLLLSSVFALGQRALRYQEIQFSVGTMNYNGELTSGLNPGNILREMGFYGAVDYNHFFTPKFGMGLRVGYGYLMGDDANHDNPTRGLSFRSDIVEINGNMIYHFRRFGKRYQANRSTLYLKMSSGVAFSQASFPDDIQFGDGVTLYPGTNSAFNLGFGGGIKWRLTETSALSVEFMGHYYFSDVIEGFIIRDDTNGSDGYGGIRLGYSILIL</sequence>
<evidence type="ECO:0000256" key="1">
    <source>
        <dbReference type="SAM" id="SignalP"/>
    </source>
</evidence>
<dbReference type="SUPFAM" id="SSF56925">
    <property type="entry name" value="OMPA-like"/>
    <property type="match status" value="1"/>
</dbReference>
<feature type="signal peptide" evidence="1">
    <location>
        <begin position="1"/>
        <end position="18"/>
    </location>
</feature>
<evidence type="ECO:0000313" key="3">
    <source>
        <dbReference type="EMBL" id="KAB2809828.1"/>
    </source>
</evidence>
<protein>
    <recommendedName>
        <fullName evidence="2">DUF6089 domain-containing protein</fullName>
    </recommendedName>
</protein>
<reference evidence="3 4" key="1">
    <citation type="submission" date="2019-09" db="EMBL/GenBank/DDBJ databases">
        <title>Genomes of family Cryomorphaceae.</title>
        <authorList>
            <person name="Bowman J.P."/>
        </authorList>
    </citation>
    <scope>NUCLEOTIDE SEQUENCE [LARGE SCALE GENOMIC DNA]</scope>
    <source>
        <strain evidence="3 4">LMG 25704</strain>
    </source>
</reference>
<dbReference type="RefSeq" id="WP_151667651.1">
    <property type="nucleotide sequence ID" value="NZ_WBVO01000007.1"/>
</dbReference>
<organism evidence="3 4">
    <name type="scientific">Phaeocystidibacter luteus</name>
    <dbReference type="NCBI Taxonomy" id="911197"/>
    <lineage>
        <taxon>Bacteria</taxon>
        <taxon>Pseudomonadati</taxon>
        <taxon>Bacteroidota</taxon>
        <taxon>Flavobacteriia</taxon>
        <taxon>Flavobacteriales</taxon>
        <taxon>Phaeocystidibacteraceae</taxon>
        <taxon>Phaeocystidibacter</taxon>
    </lineage>
</organism>
<evidence type="ECO:0000313" key="4">
    <source>
        <dbReference type="Proteomes" id="UP000468650"/>
    </source>
</evidence>
<keyword evidence="4" id="KW-1185">Reference proteome</keyword>
<evidence type="ECO:0000259" key="2">
    <source>
        <dbReference type="Pfam" id="PF19573"/>
    </source>
</evidence>
<keyword evidence="1" id="KW-0732">Signal</keyword>
<dbReference type="OrthoDB" id="654178at2"/>
<feature type="domain" description="DUF6089" evidence="2">
    <location>
        <begin position="15"/>
        <end position="203"/>
    </location>
</feature>
<dbReference type="Proteomes" id="UP000468650">
    <property type="component" value="Unassembled WGS sequence"/>
</dbReference>
<feature type="chain" id="PRO_5026951551" description="DUF6089 domain-containing protein" evidence="1">
    <location>
        <begin position="19"/>
        <end position="219"/>
    </location>
</feature>
<dbReference type="AlphaFoldDB" id="A0A6N6RGF9"/>
<dbReference type="EMBL" id="WBVO01000007">
    <property type="protein sequence ID" value="KAB2809828.1"/>
    <property type="molecule type" value="Genomic_DNA"/>
</dbReference>
<dbReference type="Gene3D" id="2.40.160.20">
    <property type="match status" value="1"/>
</dbReference>
<dbReference type="Pfam" id="PF19573">
    <property type="entry name" value="DUF6089"/>
    <property type="match status" value="1"/>
</dbReference>
<dbReference type="InterPro" id="IPR011250">
    <property type="entry name" value="OMP/PagP_B-barrel"/>
</dbReference>
<gene>
    <name evidence="3" type="ORF">F8C67_09755</name>
</gene>